<reference evidence="2 3" key="1">
    <citation type="journal article" date="2018" name="Nat. Ecol. Evol.">
        <title>Pezizomycetes genomes reveal the molecular basis of ectomycorrhizal truffle lifestyle.</title>
        <authorList>
            <person name="Murat C."/>
            <person name="Payen T."/>
            <person name="Noel B."/>
            <person name="Kuo A."/>
            <person name="Morin E."/>
            <person name="Chen J."/>
            <person name="Kohler A."/>
            <person name="Krizsan K."/>
            <person name="Balestrini R."/>
            <person name="Da Silva C."/>
            <person name="Montanini B."/>
            <person name="Hainaut M."/>
            <person name="Levati E."/>
            <person name="Barry K.W."/>
            <person name="Belfiori B."/>
            <person name="Cichocki N."/>
            <person name="Clum A."/>
            <person name="Dockter R.B."/>
            <person name="Fauchery L."/>
            <person name="Guy J."/>
            <person name="Iotti M."/>
            <person name="Le Tacon F."/>
            <person name="Lindquist E.A."/>
            <person name="Lipzen A."/>
            <person name="Malagnac F."/>
            <person name="Mello A."/>
            <person name="Molinier V."/>
            <person name="Miyauchi S."/>
            <person name="Poulain J."/>
            <person name="Riccioni C."/>
            <person name="Rubini A."/>
            <person name="Sitrit Y."/>
            <person name="Splivallo R."/>
            <person name="Traeger S."/>
            <person name="Wang M."/>
            <person name="Zifcakova L."/>
            <person name="Wipf D."/>
            <person name="Zambonelli A."/>
            <person name="Paolocci F."/>
            <person name="Nowrousian M."/>
            <person name="Ottonello S."/>
            <person name="Baldrian P."/>
            <person name="Spatafora J.W."/>
            <person name="Henrissat B."/>
            <person name="Nagy L.G."/>
            <person name="Aury J.M."/>
            <person name="Wincker P."/>
            <person name="Grigoriev I.V."/>
            <person name="Bonfante P."/>
            <person name="Martin F.M."/>
        </authorList>
    </citation>
    <scope>NUCLEOTIDE SEQUENCE [LARGE SCALE GENOMIC DNA]</scope>
    <source>
        <strain evidence="2 3">120613-1</strain>
    </source>
</reference>
<name>A0A3N4JAT3_9PEZI</name>
<organism evidence="2 3">
    <name type="scientific">Choiromyces venosus 120613-1</name>
    <dbReference type="NCBI Taxonomy" id="1336337"/>
    <lineage>
        <taxon>Eukaryota</taxon>
        <taxon>Fungi</taxon>
        <taxon>Dikarya</taxon>
        <taxon>Ascomycota</taxon>
        <taxon>Pezizomycotina</taxon>
        <taxon>Pezizomycetes</taxon>
        <taxon>Pezizales</taxon>
        <taxon>Tuberaceae</taxon>
        <taxon>Choiromyces</taxon>
    </lineage>
</organism>
<feature type="compositionally biased region" description="Basic and acidic residues" evidence="1">
    <location>
        <begin position="211"/>
        <end position="220"/>
    </location>
</feature>
<gene>
    <name evidence="2" type="ORF">L873DRAFT_1325471</name>
</gene>
<feature type="region of interest" description="Disordered" evidence="1">
    <location>
        <begin position="136"/>
        <end position="336"/>
    </location>
</feature>
<feature type="region of interest" description="Disordered" evidence="1">
    <location>
        <begin position="1"/>
        <end position="89"/>
    </location>
</feature>
<evidence type="ECO:0000313" key="3">
    <source>
        <dbReference type="Proteomes" id="UP000276215"/>
    </source>
</evidence>
<keyword evidence="3" id="KW-1185">Reference proteome</keyword>
<dbReference type="Proteomes" id="UP000276215">
    <property type="component" value="Unassembled WGS sequence"/>
</dbReference>
<feature type="compositionally biased region" description="Low complexity" evidence="1">
    <location>
        <begin position="264"/>
        <end position="275"/>
    </location>
</feature>
<accession>A0A3N4JAT3</accession>
<feature type="compositionally biased region" description="Basic and acidic residues" evidence="1">
    <location>
        <begin position="296"/>
        <end position="305"/>
    </location>
</feature>
<protein>
    <submittedName>
        <fullName evidence="2">Uncharacterized protein</fullName>
    </submittedName>
</protein>
<feature type="compositionally biased region" description="Polar residues" evidence="1">
    <location>
        <begin position="372"/>
        <end position="388"/>
    </location>
</feature>
<proteinExistence type="predicted"/>
<dbReference type="AlphaFoldDB" id="A0A3N4JAT3"/>
<dbReference type="EMBL" id="ML120427">
    <property type="protein sequence ID" value="RPA95335.1"/>
    <property type="molecule type" value="Genomic_DNA"/>
</dbReference>
<evidence type="ECO:0000313" key="2">
    <source>
        <dbReference type="EMBL" id="RPA95335.1"/>
    </source>
</evidence>
<feature type="compositionally biased region" description="Polar residues" evidence="1">
    <location>
        <begin position="49"/>
        <end position="58"/>
    </location>
</feature>
<dbReference type="OrthoDB" id="6513042at2759"/>
<feature type="region of interest" description="Disordered" evidence="1">
    <location>
        <begin position="372"/>
        <end position="399"/>
    </location>
</feature>
<sequence length="434" mass="47062">MPDPTKQCPQTPAPRLALADLIGIGEEGKFPQPAAQPDASSEDRIMWQLSPNGSQVTPILNGKGQKRKRNIDSSPAGAHQDSPAHRKLGTFNLEDMDTDLKTPSADPAMQLWSKYSTYTTSGSTAARPINPAARLFNGGEASPNGAPDLSPLGLRRSYSCGPDWPGNSRLKKRKTNPELGASIAEESTENHKGLATGTNGPGPSRLSRVSRLVDKVKETLGKSSVLPEPPSSSSPLPERHPNFDLTSSPLGGGRLRARGSPSFAKGAAPAEKAAPVESSDSEDFGEFDEADIDMDMVEKAEKLVRDSQSQNQARPTTEDSYKPPVPAREQSVQPTQENFKLSVDADEDEFGDGNDDDFFTQNFEEMVAKFDTPTTASNLPGNPQTPNQEKLDPKVRSQADENAKFLEEFGEIDFDEWEEDELKITQGLVRITCN</sequence>
<dbReference type="STRING" id="1336337.A0A3N4JAT3"/>
<feature type="compositionally biased region" description="Acidic residues" evidence="1">
    <location>
        <begin position="279"/>
        <end position="295"/>
    </location>
</feature>
<evidence type="ECO:0000256" key="1">
    <source>
        <dbReference type="SAM" id="MobiDB-lite"/>
    </source>
</evidence>
<feature type="compositionally biased region" description="Basic and acidic residues" evidence="1">
    <location>
        <begin position="389"/>
        <end position="399"/>
    </location>
</feature>
<feature type="compositionally biased region" description="Polar residues" evidence="1">
    <location>
        <begin position="306"/>
        <end position="315"/>
    </location>
</feature>